<accession>A0ABQ4Y3Y4</accession>
<name>A0ABQ4Y3Y4_9ASTR</name>
<gene>
    <name evidence="1" type="ORF">Tco_0705210</name>
</gene>
<comment type="caution">
    <text evidence="1">The sequence shown here is derived from an EMBL/GenBank/DDBJ whole genome shotgun (WGS) entry which is preliminary data.</text>
</comment>
<reference evidence="1" key="2">
    <citation type="submission" date="2022-01" db="EMBL/GenBank/DDBJ databases">
        <authorList>
            <person name="Yamashiro T."/>
            <person name="Shiraishi A."/>
            <person name="Satake H."/>
            <person name="Nakayama K."/>
        </authorList>
    </citation>
    <scope>NUCLEOTIDE SEQUENCE</scope>
</reference>
<reference evidence="1" key="1">
    <citation type="journal article" date="2022" name="Int. J. Mol. Sci.">
        <title>Draft Genome of Tanacetum Coccineum: Genomic Comparison of Closely Related Tanacetum-Family Plants.</title>
        <authorList>
            <person name="Yamashiro T."/>
            <person name="Shiraishi A."/>
            <person name="Nakayama K."/>
            <person name="Satake H."/>
        </authorList>
    </citation>
    <scope>NUCLEOTIDE SEQUENCE</scope>
</reference>
<evidence type="ECO:0000313" key="1">
    <source>
        <dbReference type="EMBL" id="GJS72369.1"/>
    </source>
</evidence>
<evidence type="ECO:0000313" key="2">
    <source>
        <dbReference type="Proteomes" id="UP001151760"/>
    </source>
</evidence>
<keyword evidence="2" id="KW-1185">Reference proteome</keyword>
<proteinExistence type="predicted"/>
<sequence>MKALWIYCIRGDDEVELTDEESSNDMDEVVEVFRIDTNLFNLKHLCTYEYYKDDWIYEWNKDVPWVDEKPWTNAGVWSKPTPVKHTCKPFNYKIGCSEWPTCSWLDDGYCNGGNLPRTYIIGNQLHYQNHEWYEALEDSELKDEALRNKAIMNGFIK</sequence>
<protein>
    <submittedName>
        <fullName evidence="1">Uncharacterized protein</fullName>
    </submittedName>
</protein>
<organism evidence="1 2">
    <name type="scientific">Tanacetum coccineum</name>
    <dbReference type="NCBI Taxonomy" id="301880"/>
    <lineage>
        <taxon>Eukaryota</taxon>
        <taxon>Viridiplantae</taxon>
        <taxon>Streptophyta</taxon>
        <taxon>Embryophyta</taxon>
        <taxon>Tracheophyta</taxon>
        <taxon>Spermatophyta</taxon>
        <taxon>Magnoliopsida</taxon>
        <taxon>eudicotyledons</taxon>
        <taxon>Gunneridae</taxon>
        <taxon>Pentapetalae</taxon>
        <taxon>asterids</taxon>
        <taxon>campanulids</taxon>
        <taxon>Asterales</taxon>
        <taxon>Asteraceae</taxon>
        <taxon>Asteroideae</taxon>
        <taxon>Anthemideae</taxon>
        <taxon>Anthemidinae</taxon>
        <taxon>Tanacetum</taxon>
    </lineage>
</organism>
<dbReference type="EMBL" id="BQNB010010074">
    <property type="protein sequence ID" value="GJS72369.1"/>
    <property type="molecule type" value="Genomic_DNA"/>
</dbReference>
<dbReference type="Proteomes" id="UP001151760">
    <property type="component" value="Unassembled WGS sequence"/>
</dbReference>